<reference evidence="1" key="1">
    <citation type="submission" date="2018-05" db="EMBL/GenBank/DDBJ databases">
        <authorList>
            <person name="Lanie J.A."/>
            <person name="Ng W.-L."/>
            <person name="Kazmierczak K.M."/>
            <person name="Andrzejewski T.M."/>
            <person name="Davidsen T.M."/>
            <person name="Wayne K.J."/>
            <person name="Tettelin H."/>
            <person name="Glass J.I."/>
            <person name="Rusch D."/>
            <person name="Podicherti R."/>
            <person name="Tsui H.-C.T."/>
            <person name="Winkler M.E."/>
        </authorList>
    </citation>
    <scope>NUCLEOTIDE SEQUENCE</scope>
</reference>
<dbReference type="InterPro" id="IPR027056">
    <property type="entry name" value="Gluconate_2DH_su3"/>
</dbReference>
<organism evidence="1">
    <name type="scientific">marine metagenome</name>
    <dbReference type="NCBI Taxonomy" id="408172"/>
    <lineage>
        <taxon>unclassified sequences</taxon>
        <taxon>metagenomes</taxon>
        <taxon>ecological metagenomes</taxon>
    </lineage>
</organism>
<evidence type="ECO:0000313" key="1">
    <source>
        <dbReference type="EMBL" id="SVD94591.1"/>
    </source>
</evidence>
<evidence type="ECO:0008006" key="2">
    <source>
        <dbReference type="Google" id="ProtNLM"/>
    </source>
</evidence>
<sequence>MEVILTCTQRTTLKDLLDQIIPNKNNMPSAGEISTGYIESSVLVSAHNAHVVLDILKAIHTISDARHSKPFSSLVDSAKKSSLAMVENQEPDLFNAFVQLAYSGYYTNASVIKRLGPNARKPQPEGFPIAPFDPTIVKNVRDLGPRYRKT</sequence>
<dbReference type="EMBL" id="UINC01183709">
    <property type="protein sequence ID" value="SVD94591.1"/>
    <property type="molecule type" value="Genomic_DNA"/>
</dbReference>
<proteinExistence type="predicted"/>
<accession>A0A382ZGH6</accession>
<gene>
    <name evidence="1" type="ORF">METZ01_LOCUS447445</name>
</gene>
<protein>
    <recommendedName>
        <fullName evidence="2">Gluconate 2-dehydrogenase subunit 3 family protein</fullName>
    </recommendedName>
</protein>
<name>A0A382ZGH6_9ZZZZ</name>
<dbReference type="AlphaFoldDB" id="A0A382ZGH6"/>
<dbReference type="Pfam" id="PF13618">
    <property type="entry name" value="Gluconate_2-dh3"/>
    <property type="match status" value="1"/>
</dbReference>